<evidence type="ECO:0000256" key="2">
    <source>
        <dbReference type="ARBA" id="ARBA00022723"/>
    </source>
</evidence>
<organism evidence="5 6">
    <name type="scientific">Actinophytocola gossypii</name>
    <dbReference type="NCBI Taxonomy" id="2812003"/>
    <lineage>
        <taxon>Bacteria</taxon>
        <taxon>Bacillati</taxon>
        <taxon>Actinomycetota</taxon>
        <taxon>Actinomycetes</taxon>
        <taxon>Pseudonocardiales</taxon>
        <taxon>Pseudonocardiaceae</taxon>
    </lineage>
</organism>
<keyword evidence="5" id="KW-0456">Lyase</keyword>
<dbReference type="EMBL" id="JAFFZE010000004">
    <property type="protein sequence ID" value="MCT2582049.1"/>
    <property type="molecule type" value="Genomic_DNA"/>
</dbReference>
<dbReference type="PANTHER" id="PTHR32308">
    <property type="entry name" value="LYASE BETA SUBUNIT, PUTATIVE (AFU_ORTHOLOGUE AFUA_4G13030)-RELATED"/>
    <property type="match status" value="1"/>
</dbReference>
<evidence type="ECO:0000256" key="3">
    <source>
        <dbReference type="ARBA" id="ARBA00022842"/>
    </source>
</evidence>
<dbReference type="PANTHER" id="PTHR32308:SF10">
    <property type="entry name" value="CITRATE LYASE SUBUNIT BETA"/>
    <property type="match status" value="1"/>
</dbReference>
<feature type="domain" description="HpcH/HpaI aldolase/citrate lyase" evidence="4">
    <location>
        <begin position="5"/>
        <end position="202"/>
    </location>
</feature>
<evidence type="ECO:0000313" key="6">
    <source>
        <dbReference type="Proteomes" id="UP001156441"/>
    </source>
</evidence>
<dbReference type="InterPro" id="IPR040442">
    <property type="entry name" value="Pyrv_kinase-like_dom_sf"/>
</dbReference>
<dbReference type="InterPro" id="IPR015813">
    <property type="entry name" value="Pyrv/PenolPyrv_kinase-like_dom"/>
</dbReference>
<keyword evidence="2" id="KW-0479">Metal-binding</keyword>
<dbReference type="PIRSF" id="PIRSF015582">
    <property type="entry name" value="Cit_lyase_B"/>
    <property type="match status" value="1"/>
</dbReference>
<dbReference type="InterPro" id="IPR005000">
    <property type="entry name" value="Aldolase/citrate-lyase_domain"/>
</dbReference>
<name>A0ABT2J367_9PSEU</name>
<comment type="caution">
    <text evidence="5">The sequence shown here is derived from an EMBL/GenBank/DDBJ whole genome shotgun (WGS) entry which is preliminary data.</text>
</comment>
<evidence type="ECO:0000313" key="5">
    <source>
        <dbReference type="EMBL" id="MCT2582049.1"/>
    </source>
</evidence>
<dbReference type="Gene3D" id="3.20.20.60">
    <property type="entry name" value="Phosphoenolpyruvate-binding domains"/>
    <property type="match status" value="1"/>
</dbReference>
<dbReference type="Pfam" id="PF03328">
    <property type="entry name" value="HpcH_HpaI"/>
    <property type="match status" value="1"/>
</dbReference>
<keyword evidence="3" id="KW-0460">Magnesium</keyword>
<dbReference type="RefSeq" id="WP_260189402.1">
    <property type="nucleotide sequence ID" value="NZ_JAFFZE010000004.1"/>
</dbReference>
<sequence>MIPARTLLFVPGDRPDRFAKAAASGADGVIIDLEDAVAPAGKDTARDHARRWLAAGGTALVRVNAADTPWHAADVAALTGLATAFVLPKAERPEDVERLDVPVIPLVETAVGVAAAREVCSVPGVARPAFGSIDLAVELGVDPDSHTALLHARSALVLAAAAAGCAPPLDGVTTALDDPDALRRDTEHAVELGFTGKLCVHPRQVDPVHAALRPSDAELDWARRVLAAGSAGGAAAVDGRMVDRPVLLRARSLLRRAGEPHPR</sequence>
<protein>
    <submittedName>
        <fullName evidence="5">CoA ester lyase</fullName>
    </submittedName>
</protein>
<dbReference type="Proteomes" id="UP001156441">
    <property type="component" value="Unassembled WGS sequence"/>
</dbReference>
<proteinExistence type="predicted"/>
<dbReference type="GO" id="GO:0016829">
    <property type="term" value="F:lyase activity"/>
    <property type="evidence" value="ECO:0007669"/>
    <property type="project" value="UniProtKB-KW"/>
</dbReference>
<reference evidence="5 6" key="1">
    <citation type="submission" date="2021-02" db="EMBL/GenBank/DDBJ databases">
        <title>Actinophytocola xerophila sp. nov., isolated from soil of cotton cropping field.</title>
        <authorList>
            <person name="Huang R."/>
            <person name="Chen X."/>
            <person name="Ge X."/>
            <person name="Liu W."/>
        </authorList>
    </citation>
    <scope>NUCLEOTIDE SEQUENCE [LARGE SCALE GENOMIC DNA]</scope>
    <source>
        <strain evidence="5 6">S1-96</strain>
    </source>
</reference>
<evidence type="ECO:0000259" key="4">
    <source>
        <dbReference type="Pfam" id="PF03328"/>
    </source>
</evidence>
<dbReference type="SUPFAM" id="SSF51621">
    <property type="entry name" value="Phosphoenolpyruvate/pyruvate domain"/>
    <property type="match status" value="1"/>
</dbReference>
<evidence type="ECO:0000256" key="1">
    <source>
        <dbReference type="ARBA" id="ARBA00001946"/>
    </source>
</evidence>
<keyword evidence="6" id="KW-1185">Reference proteome</keyword>
<accession>A0ABT2J367</accession>
<gene>
    <name evidence="5" type="ORF">JT362_02790</name>
</gene>
<comment type="cofactor">
    <cofactor evidence="1">
        <name>Mg(2+)</name>
        <dbReference type="ChEBI" id="CHEBI:18420"/>
    </cofactor>
</comment>
<dbReference type="InterPro" id="IPR011206">
    <property type="entry name" value="Citrate_lyase_beta/mcl1/mcl2"/>
</dbReference>